<name>A0ABS5AK33_9PSEU</name>
<dbReference type="EMBL" id="JAGIOO010000001">
    <property type="protein sequence ID" value="MBP2476925.1"/>
    <property type="molecule type" value="Genomic_DNA"/>
</dbReference>
<evidence type="ECO:0000313" key="3">
    <source>
        <dbReference type="EMBL" id="MBP2476925.1"/>
    </source>
</evidence>
<dbReference type="Proteomes" id="UP001519363">
    <property type="component" value="Unassembled WGS sequence"/>
</dbReference>
<comment type="caution">
    <text evidence="3">The sequence shown here is derived from an EMBL/GenBank/DDBJ whole genome shotgun (WGS) entry which is preliminary data.</text>
</comment>
<sequence>MTARVRPPLRDTLLAGVVLLGLLLGALLEPGTVSGPIALASLVICLPLPWHRRAPVTVAVLCAAVAFLGTGLPGWSGRLVAAGALCAAVRLHQDRLATARRLRRAELPTAIANERLRLARDLPARRGGPPPDRDPPPPPAPRRRPSPTASARCCGCWRAGTATPSSRRSWGSGRGRRARTSAGCWPSSGCARGCMR</sequence>
<feature type="transmembrane region" description="Helical" evidence="2">
    <location>
        <begin position="56"/>
        <end position="75"/>
    </location>
</feature>
<organism evidence="3 4">
    <name type="scientific">Crossiella equi</name>
    <dbReference type="NCBI Taxonomy" id="130796"/>
    <lineage>
        <taxon>Bacteria</taxon>
        <taxon>Bacillati</taxon>
        <taxon>Actinomycetota</taxon>
        <taxon>Actinomycetes</taxon>
        <taxon>Pseudonocardiales</taxon>
        <taxon>Pseudonocardiaceae</taxon>
        <taxon>Crossiella</taxon>
    </lineage>
</organism>
<protein>
    <submittedName>
        <fullName evidence="3">Uncharacterized protein</fullName>
    </submittedName>
</protein>
<evidence type="ECO:0000256" key="1">
    <source>
        <dbReference type="SAM" id="MobiDB-lite"/>
    </source>
</evidence>
<gene>
    <name evidence="3" type="ORF">JOF53_005797</name>
</gene>
<feature type="region of interest" description="Disordered" evidence="1">
    <location>
        <begin position="118"/>
        <end position="187"/>
    </location>
</feature>
<keyword evidence="2" id="KW-1133">Transmembrane helix</keyword>
<evidence type="ECO:0000256" key="2">
    <source>
        <dbReference type="SAM" id="Phobius"/>
    </source>
</evidence>
<evidence type="ECO:0000313" key="4">
    <source>
        <dbReference type="Proteomes" id="UP001519363"/>
    </source>
</evidence>
<proteinExistence type="predicted"/>
<keyword evidence="4" id="KW-1185">Reference proteome</keyword>
<keyword evidence="2" id="KW-0812">Transmembrane</keyword>
<reference evidence="3 4" key="1">
    <citation type="submission" date="2021-03" db="EMBL/GenBank/DDBJ databases">
        <title>Sequencing the genomes of 1000 actinobacteria strains.</title>
        <authorList>
            <person name="Klenk H.-P."/>
        </authorList>
    </citation>
    <scope>NUCLEOTIDE SEQUENCE [LARGE SCALE GENOMIC DNA]</scope>
    <source>
        <strain evidence="3 4">DSM 44580</strain>
    </source>
</reference>
<accession>A0ABS5AK33</accession>
<keyword evidence="2" id="KW-0472">Membrane</keyword>